<proteinExistence type="predicted"/>
<keyword evidence="1" id="KW-0472">Membrane</keyword>
<dbReference type="Proteomes" id="UP000655588">
    <property type="component" value="Unassembled WGS sequence"/>
</dbReference>
<accession>A0A833SDJ0</accession>
<reference evidence="2" key="1">
    <citation type="submission" date="2019-11" db="EMBL/GenBank/DDBJ databases">
        <title>The nuclear and mitochondrial genomes of Frieseomelitta varia - a highly eusocial stingless bee (Meliponini) with a permanently sterile worker caste.</title>
        <authorList>
            <person name="Freitas F.C.P."/>
            <person name="Lourenco A.P."/>
            <person name="Nunes F.M.F."/>
            <person name="Paschoal A.R."/>
            <person name="Abreu F.C.P."/>
            <person name="Barbin F.O."/>
            <person name="Bataglia L."/>
            <person name="Cardoso-Junior C.A.M."/>
            <person name="Cervoni M.S."/>
            <person name="Silva S.R."/>
            <person name="Dalarmi F."/>
            <person name="Del Lama M.A."/>
            <person name="Depintor T.S."/>
            <person name="Ferreira K.M."/>
            <person name="Goria P.S."/>
            <person name="Jaskot M.C."/>
            <person name="Lago D.C."/>
            <person name="Luna-Lucena D."/>
            <person name="Moda L.M."/>
            <person name="Nascimento L."/>
            <person name="Pedrino M."/>
            <person name="Rabico F.O."/>
            <person name="Sanches F.C."/>
            <person name="Santos D.E."/>
            <person name="Santos C.G."/>
            <person name="Vieira J."/>
            <person name="Lopes T.F."/>
            <person name="Barchuk A.R."/>
            <person name="Hartfelder K."/>
            <person name="Simoes Z.L.P."/>
            <person name="Bitondi M.M.G."/>
            <person name="Pinheiro D.G."/>
        </authorList>
    </citation>
    <scope>NUCLEOTIDE SEQUENCE</scope>
    <source>
        <strain evidence="2">USP_RPSP 00005682</strain>
        <tissue evidence="2">Whole individual</tissue>
    </source>
</reference>
<evidence type="ECO:0000313" key="3">
    <source>
        <dbReference type="Proteomes" id="UP000655588"/>
    </source>
</evidence>
<evidence type="ECO:0000313" key="2">
    <source>
        <dbReference type="EMBL" id="KAF3430505.1"/>
    </source>
</evidence>
<feature type="transmembrane region" description="Helical" evidence="1">
    <location>
        <begin position="130"/>
        <end position="145"/>
    </location>
</feature>
<keyword evidence="1" id="KW-1133">Transmembrane helix</keyword>
<protein>
    <submittedName>
        <fullName evidence="2">Uncharacterized protein</fullName>
    </submittedName>
</protein>
<dbReference type="EMBL" id="WNWW01000043">
    <property type="protein sequence ID" value="KAF3430505.1"/>
    <property type="molecule type" value="Genomic_DNA"/>
</dbReference>
<keyword evidence="3" id="KW-1185">Reference proteome</keyword>
<comment type="caution">
    <text evidence="2">The sequence shown here is derived from an EMBL/GenBank/DDBJ whole genome shotgun (WGS) entry which is preliminary data.</text>
</comment>
<dbReference type="AlphaFoldDB" id="A0A833SDJ0"/>
<organism evidence="2 3">
    <name type="scientific">Frieseomelitta varia</name>
    <dbReference type="NCBI Taxonomy" id="561572"/>
    <lineage>
        <taxon>Eukaryota</taxon>
        <taxon>Metazoa</taxon>
        <taxon>Ecdysozoa</taxon>
        <taxon>Arthropoda</taxon>
        <taxon>Hexapoda</taxon>
        <taxon>Insecta</taxon>
        <taxon>Pterygota</taxon>
        <taxon>Neoptera</taxon>
        <taxon>Endopterygota</taxon>
        <taxon>Hymenoptera</taxon>
        <taxon>Apocrita</taxon>
        <taxon>Aculeata</taxon>
        <taxon>Apoidea</taxon>
        <taxon>Anthophila</taxon>
        <taxon>Apidae</taxon>
        <taxon>Frieseomelitta</taxon>
    </lineage>
</organism>
<evidence type="ECO:0000256" key="1">
    <source>
        <dbReference type="SAM" id="Phobius"/>
    </source>
</evidence>
<sequence>MQTHCKLEAILCRLVALTLSRNRSKSEDLICSIFSARSLFGVCLFAWLLCREICGANTLTYVRKPKFMYLINGKRFIENYHFIWMDGAKSKELQNEFSSNDAAKRLIAMYSVSIVIITLLQSLAAAFPDYLSITLSLVAFLYYFIRNYNFFKKHGIVHVQPTPLFGNMGSFARR</sequence>
<keyword evidence="1" id="KW-0812">Transmembrane</keyword>
<gene>
    <name evidence="2" type="ORF">E2986_13935</name>
</gene>
<name>A0A833SDJ0_9HYME</name>
<feature type="transmembrane region" description="Helical" evidence="1">
    <location>
        <begin position="106"/>
        <end position="124"/>
    </location>
</feature>